<protein>
    <recommendedName>
        <fullName evidence="4">DDT domain-containing protein</fullName>
    </recommendedName>
</protein>
<proteinExistence type="predicted"/>
<reference evidence="2 3" key="1">
    <citation type="submission" date="2015-02" db="EMBL/GenBank/DDBJ databases">
        <authorList>
            <person name="Chooi Y.-H."/>
        </authorList>
    </citation>
    <scope>NUCLEOTIDE SEQUENCE [LARGE SCALE GENOMIC DNA]</scope>
    <source>
        <strain evidence="2">E3</strain>
    </source>
</reference>
<dbReference type="GO" id="GO:0006355">
    <property type="term" value="P:regulation of DNA-templated transcription"/>
    <property type="evidence" value="ECO:0007669"/>
    <property type="project" value="InterPro"/>
</dbReference>
<evidence type="ECO:0000313" key="3">
    <source>
        <dbReference type="Proteomes" id="UP000039324"/>
    </source>
</evidence>
<keyword evidence="3" id="KW-1185">Reference proteome</keyword>
<dbReference type="Proteomes" id="UP000039324">
    <property type="component" value="Unassembled WGS sequence"/>
</dbReference>
<dbReference type="PANTHER" id="PTHR14296">
    <property type="entry name" value="REMODELING AND SPACING FACTOR 1"/>
    <property type="match status" value="1"/>
</dbReference>
<dbReference type="InterPro" id="IPR028938">
    <property type="entry name" value="Rsf1-like"/>
</dbReference>
<feature type="compositionally biased region" description="Acidic residues" evidence="1">
    <location>
        <begin position="22"/>
        <end position="42"/>
    </location>
</feature>
<gene>
    <name evidence="2" type="ORF">PBRA_002067</name>
</gene>
<dbReference type="AlphaFoldDB" id="A0A0G4J2D1"/>
<dbReference type="GO" id="GO:0031213">
    <property type="term" value="C:RSF complex"/>
    <property type="evidence" value="ECO:0007669"/>
    <property type="project" value="InterPro"/>
</dbReference>
<evidence type="ECO:0000256" key="1">
    <source>
        <dbReference type="SAM" id="MobiDB-lite"/>
    </source>
</evidence>
<evidence type="ECO:0000313" key="2">
    <source>
        <dbReference type="EMBL" id="CEP01461.1"/>
    </source>
</evidence>
<dbReference type="STRING" id="37360.A0A0G4J2D1"/>
<name>A0A0G4J2D1_PLABS</name>
<accession>A0A0G4J2D1</accession>
<dbReference type="PANTHER" id="PTHR14296:SF3">
    <property type="entry name" value="DIKAR, ISOFORM F"/>
    <property type="match status" value="1"/>
</dbReference>
<feature type="region of interest" description="Disordered" evidence="1">
    <location>
        <begin position="1"/>
        <end position="44"/>
    </location>
</feature>
<dbReference type="EMBL" id="CDSF01000112">
    <property type="protein sequence ID" value="CEP01461.1"/>
    <property type="molecule type" value="Genomic_DNA"/>
</dbReference>
<dbReference type="OrthoDB" id="10055895at2759"/>
<organism evidence="2 3">
    <name type="scientific">Plasmodiophora brassicae</name>
    <name type="common">Clubroot disease agent</name>
    <dbReference type="NCBI Taxonomy" id="37360"/>
    <lineage>
        <taxon>Eukaryota</taxon>
        <taxon>Sar</taxon>
        <taxon>Rhizaria</taxon>
        <taxon>Endomyxa</taxon>
        <taxon>Phytomyxea</taxon>
        <taxon>Plasmodiophorida</taxon>
        <taxon>Plasmodiophoridae</taxon>
        <taxon>Plasmodiophora</taxon>
    </lineage>
</organism>
<sequence length="272" mass="30344">MEHVDHDDTGPESSSAMSSGSEYEDDVVDDGEDEDEDEDDVQNDVTVEVVDVPEPAVAPGPADDVPIVDVGGTAEFANILSFCRAFATVLNMPPFSFLELEQSILFSRDDPLYVDLVARCIFLGQNRKEALKPDQWQSCVHKIVKDMRSQFVGFADPNHDDDETYQSLVDDPRAGRKRGPILDQWQADVHSMSPYAKLLILSNLCDWCAQSSFEIQDFVARASCELRDSPLGEDARGNLYWLFPDASNRQCSRVYRQHAPEPDSGACRCGRC</sequence>
<evidence type="ECO:0008006" key="4">
    <source>
        <dbReference type="Google" id="ProtNLM"/>
    </source>
</evidence>